<dbReference type="OrthoDB" id="10006023at2759"/>
<accession>A0A139A7E2</accession>
<protein>
    <submittedName>
        <fullName evidence="1">Uncharacterized protein</fullName>
    </submittedName>
</protein>
<dbReference type="Proteomes" id="UP000070544">
    <property type="component" value="Unassembled WGS sequence"/>
</dbReference>
<dbReference type="AlphaFoldDB" id="A0A139A7E2"/>
<name>A0A139A7E2_GONPJ</name>
<evidence type="ECO:0000313" key="1">
    <source>
        <dbReference type="EMBL" id="KXS12716.1"/>
    </source>
</evidence>
<evidence type="ECO:0000313" key="2">
    <source>
        <dbReference type="Proteomes" id="UP000070544"/>
    </source>
</evidence>
<proteinExistence type="predicted"/>
<sequence length="96" mass="10830">MSRYDRMSCLLSFPSELLSARLNSLEVSQERPKLVSFSPTHLRYSPSPMSLNNLVGGGADCGPVNPLMGLTKRFNEDRSAQQARLREMRRGTIDWT</sequence>
<keyword evidence="2" id="KW-1185">Reference proteome</keyword>
<organism evidence="1 2">
    <name type="scientific">Gonapodya prolifera (strain JEL478)</name>
    <name type="common">Monoblepharis prolifera</name>
    <dbReference type="NCBI Taxonomy" id="1344416"/>
    <lineage>
        <taxon>Eukaryota</taxon>
        <taxon>Fungi</taxon>
        <taxon>Fungi incertae sedis</taxon>
        <taxon>Chytridiomycota</taxon>
        <taxon>Chytridiomycota incertae sedis</taxon>
        <taxon>Monoblepharidomycetes</taxon>
        <taxon>Monoblepharidales</taxon>
        <taxon>Gonapodyaceae</taxon>
        <taxon>Gonapodya</taxon>
    </lineage>
</organism>
<reference evidence="1 2" key="1">
    <citation type="journal article" date="2015" name="Genome Biol. Evol.">
        <title>Phylogenomic analyses indicate that early fungi evolved digesting cell walls of algal ancestors of land plants.</title>
        <authorList>
            <person name="Chang Y."/>
            <person name="Wang S."/>
            <person name="Sekimoto S."/>
            <person name="Aerts A.L."/>
            <person name="Choi C."/>
            <person name="Clum A."/>
            <person name="LaButti K.M."/>
            <person name="Lindquist E.A."/>
            <person name="Yee Ngan C."/>
            <person name="Ohm R.A."/>
            <person name="Salamov A.A."/>
            <person name="Grigoriev I.V."/>
            <person name="Spatafora J.W."/>
            <person name="Berbee M.L."/>
        </authorList>
    </citation>
    <scope>NUCLEOTIDE SEQUENCE [LARGE SCALE GENOMIC DNA]</scope>
    <source>
        <strain evidence="1 2">JEL478</strain>
    </source>
</reference>
<gene>
    <name evidence="1" type="ORF">M427DRAFT_391084</name>
</gene>
<dbReference type="EMBL" id="KQ965785">
    <property type="protein sequence ID" value="KXS12716.1"/>
    <property type="molecule type" value="Genomic_DNA"/>
</dbReference>